<dbReference type="InterPro" id="IPR017853">
    <property type="entry name" value="GH"/>
</dbReference>
<keyword evidence="8" id="KW-1185">Reference proteome</keyword>
<feature type="chain" id="PRO_5014211191" description="Arabinogalactan endo-beta-1,4-galactanase" evidence="6">
    <location>
        <begin position="17"/>
        <end position="346"/>
    </location>
</feature>
<evidence type="ECO:0000256" key="4">
    <source>
        <dbReference type="ARBA" id="ARBA00022801"/>
    </source>
</evidence>
<dbReference type="PANTHER" id="PTHR34983">
    <property type="entry name" value="ARABINOGALACTAN ENDO-BETA-1,4-GALACTANASE A"/>
    <property type="match status" value="1"/>
</dbReference>
<feature type="signal peptide" evidence="6">
    <location>
        <begin position="1"/>
        <end position="16"/>
    </location>
</feature>
<dbReference type="AlphaFoldDB" id="A0A2J6PK84"/>
<dbReference type="InterPro" id="IPR011683">
    <property type="entry name" value="Glyco_hydro_53"/>
</dbReference>
<keyword evidence="6" id="KW-0732">Signal</keyword>
<protein>
    <recommendedName>
        <fullName evidence="3 6">Arabinogalactan endo-beta-1,4-galactanase</fullName>
        <ecNumber evidence="3 6">3.2.1.89</ecNumber>
    </recommendedName>
</protein>
<evidence type="ECO:0000256" key="2">
    <source>
        <dbReference type="ARBA" id="ARBA00010687"/>
    </source>
</evidence>
<comment type="similarity">
    <text evidence="2 6">Belongs to the glycosyl hydrolase 53 family.</text>
</comment>
<dbReference type="GO" id="GO:0015926">
    <property type="term" value="F:glucosidase activity"/>
    <property type="evidence" value="ECO:0007669"/>
    <property type="project" value="InterPro"/>
</dbReference>
<keyword evidence="4 6" id="KW-0378">Hydrolase</keyword>
<comment type="catalytic activity">
    <reaction evidence="1 6">
        <text>The enzyme specifically hydrolyzes (1-&gt;4)-beta-D-galactosidic linkages in type I arabinogalactans.</text>
        <dbReference type="EC" id="3.2.1.89"/>
    </reaction>
</comment>
<gene>
    <name evidence="7" type="ORF">NA56DRAFT_583725</name>
</gene>
<dbReference type="GO" id="GO:0031218">
    <property type="term" value="F:arabinogalactan endo-1,4-beta-galactosidase activity"/>
    <property type="evidence" value="ECO:0007669"/>
    <property type="project" value="UniProtKB-EC"/>
</dbReference>
<dbReference type="EMBL" id="KZ613522">
    <property type="protein sequence ID" value="PMD14414.1"/>
    <property type="molecule type" value="Genomic_DNA"/>
</dbReference>
<dbReference type="Gene3D" id="3.20.20.80">
    <property type="entry name" value="Glycosidases"/>
    <property type="match status" value="1"/>
</dbReference>
<keyword evidence="5 6" id="KW-0326">Glycosidase</keyword>
<dbReference type="Proteomes" id="UP000235672">
    <property type="component" value="Unassembled WGS sequence"/>
</dbReference>
<sequence length="346" mass="37369">MRSLQIFALLVTVVQCSLTYKGVDWSSLLIEEAAGYSYKSGTTQPLETILKNSGVNTVRQRLWVNPSSGDYDLAYNIKLAKRAKAAGLGLYLDMHLSDTWADPGHQATPSGWPTDINDLAWELYNYTLDVSNSFAAASVTPTIISIGNEITAGLLWPLGSTSSYANIARLLHSASAGIKDSTLSPKPKILIHLDNGWNWATQEYFYTTVLGEGTLTTSDFDIMGVSYYPFYNSQATLANLKTSLTNMASNWGKGLVVAETDWPVSCPDPAYAFPSDTTSIPKSIVGQETWVKDVASVLDGVSGGVGLFYWEPAWIQNAALGSSCPDNLMVEQSGAVRASLSVFGSI</sequence>
<evidence type="ECO:0000313" key="8">
    <source>
        <dbReference type="Proteomes" id="UP000235672"/>
    </source>
</evidence>
<dbReference type="GO" id="GO:0045490">
    <property type="term" value="P:pectin catabolic process"/>
    <property type="evidence" value="ECO:0007669"/>
    <property type="project" value="TreeGrafter"/>
</dbReference>
<proteinExistence type="inferred from homology"/>
<accession>A0A2J6PK84</accession>
<name>A0A2J6PK84_9HELO</name>
<dbReference type="FunFam" id="3.20.20.80:FF:000077">
    <property type="entry name" value="Arabinogalactan endo-beta-1,4-galactanase"/>
    <property type="match status" value="1"/>
</dbReference>
<dbReference type="STRING" id="1745343.A0A2J6PK84"/>
<evidence type="ECO:0000256" key="6">
    <source>
        <dbReference type="RuleBase" id="RU361192"/>
    </source>
</evidence>
<dbReference type="SUPFAM" id="SSF51445">
    <property type="entry name" value="(Trans)glycosidases"/>
    <property type="match status" value="1"/>
</dbReference>
<organism evidence="7 8">
    <name type="scientific">Hyaloscypha hepaticicola</name>
    <dbReference type="NCBI Taxonomy" id="2082293"/>
    <lineage>
        <taxon>Eukaryota</taxon>
        <taxon>Fungi</taxon>
        <taxon>Dikarya</taxon>
        <taxon>Ascomycota</taxon>
        <taxon>Pezizomycotina</taxon>
        <taxon>Leotiomycetes</taxon>
        <taxon>Helotiales</taxon>
        <taxon>Hyaloscyphaceae</taxon>
        <taxon>Hyaloscypha</taxon>
    </lineage>
</organism>
<dbReference type="OrthoDB" id="110914at2759"/>
<evidence type="ECO:0000256" key="3">
    <source>
        <dbReference type="ARBA" id="ARBA00012556"/>
    </source>
</evidence>
<evidence type="ECO:0000256" key="5">
    <source>
        <dbReference type="ARBA" id="ARBA00023295"/>
    </source>
</evidence>
<dbReference type="EC" id="3.2.1.89" evidence="3 6"/>
<dbReference type="Pfam" id="PF07745">
    <property type="entry name" value="Glyco_hydro_53"/>
    <property type="match status" value="1"/>
</dbReference>
<evidence type="ECO:0000313" key="7">
    <source>
        <dbReference type="EMBL" id="PMD14414.1"/>
    </source>
</evidence>
<dbReference type="PANTHER" id="PTHR34983:SF1">
    <property type="entry name" value="ARABINOGALACTAN ENDO-BETA-1,4-GALACTANASE A"/>
    <property type="match status" value="1"/>
</dbReference>
<reference evidence="7 8" key="1">
    <citation type="submission" date="2016-05" db="EMBL/GenBank/DDBJ databases">
        <title>A degradative enzymes factory behind the ericoid mycorrhizal symbiosis.</title>
        <authorList>
            <consortium name="DOE Joint Genome Institute"/>
            <person name="Martino E."/>
            <person name="Morin E."/>
            <person name="Grelet G."/>
            <person name="Kuo A."/>
            <person name="Kohler A."/>
            <person name="Daghino S."/>
            <person name="Barry K."/>
            <person name="Choi C."/>
            <person name="Cichocki N."/>
            <person name="Clum A."/>
            <person name="Copeland A."/>
            <person name="Hainaut M."/>
            <person name="Haridas S."/>
            <person name="Labutti K."/>
            <person name="Lindquist E."/>
            <person name="Lipzen A."/>
            <person name="Khouja H.-R."/>
            <person name="Murat C."/>
            <person name="Ohm R."/>
            <person name="Olson A."/>
            <person name="Spatafora J."/>
            <person name="Veneault-Fourrey C."/>
            <person name="Henrissat B."/>
            <person name="Grigoriev I."/>
            <person name="Martin F."/>
            <person name="Perotto S."/>
        </authorList>
    </citation>
    <scope>NUCLEOTIDE SEQUENCE [LARGE SCALE GENOMIC DNA]</scope>
    <source>
        <strain evidence="7 8">UAMH 7357</strain>
    </source>
</reference>
<evidence type="ECO:0000256" key="1">
    <source>
        <dbReference type="ARBA" id="ARBA00001695"/>
    </source>
</evidence>